<gene>
    <name evidence="1" type="ORF">SDC9_205962</name>
</gene>
<evidence type="ECO:0000313" key="1">
    <source>
        <dbReference type="EMBL" id="MPN58259.1"/>
    </source>
</evidence>
<organism evidence="1">
    <name type="scientific">bioreactor metagenome</name>
    <dbReference type="NCBI Taxonomy" id="1076179"/>
    <lineage>
        <taxon>unclassified sequences</taxon>
        <taxon>metagenomes</taxon>
        <taxon>ecological metagenomes</taxon>
    </lineage>
</organism>
<dbReference type="AlphaFoldDB" id="A0A645J6D2"/>
<sequence>MGEAALLGSAVIAGCGTGALADYRGPIERVMRKQAEYQADQKKHADYAPYAKAYLKAMEDLTLFYQTNGVTPLQAD</sequence>
<dbReference type="Gene3D" id="3.30.420.40">
    <property type="match status" value="1"/>
</dbReference>
<name>A0A645J6D2_9ZZZZ</name>
<proteinExistence type="predicted"/>
<evidence type="ECO:0008006" key="2">
    <source>
        <dbReference type="Google" id="ProtNLM"/>
    </source>
</evidence>
<protein>
    <recommendedName>
        <fullName evidence="2">Ribulokinase</fullName>
    </recommendedName>
</protein>
<dbReference type="EMBL" id="VSSQ01130741">
    <property type="protein sequence ID" value="MPN58259.1"/>
    <property type="molecule type" value="Genomic_DNA"/>
</dbReference>
<comment type="caution">
    <text evidence="1">The sequence shown here is derived from an EMBL/GenBank/DDBJ whole genome shotgun (WGS) entry which is preliminary data.</text>
</comment>
<reference evidence="1" key="1">
    <citation type="submission" date="2019-08" db="EMBL/GenBank/DDBJ databases">
        <authorList>
            <person name="Kucharzyk K."/>
            <person name="Murdoch R.W."/>
            <person name="Higgins S."/>
            <person name="Loffler F."/>
        </authorList>
    </citation>
    <scope>NUCLEOTIDE SEQUENCE</scope>
</reference>
<accession>A0A645J6D2</accession>